<dbReference type="GO" id="GO:0016020">
    <property type="term" value="C:membrane"/>
    <property type="evidence" value="ECO:0007669"/>
    <property type="project" value="TreeGrafter"/>
</dbReference>
<dbReference type="Pfam" id="PF20517">
    <property type="entry name" value="TMEM127"/>
    <property type="match status" value="1"/>
</dbReference>
<evidence type="ECO:0000313" key="5">
    <source>
        <dbReference type="RefSeq" id="XP_028138594.1"/>
    </source>
</evidence>
<name>A0A6P7FQI1_DIAVI</name>
<gene>
    <name evidence="5" type="primary">LOC114332987</name>
</gene>
<keyword evidence="4" id="KW-1185">Reference proteome</keyword>
<dbReference type="KEGG" id="dvv:114332987"/>
<dbReference type="OrthoDB" id="10030622at2759"/>
<feature type="transmembrane region" description="Helical" evidence="1">
    <location>
        <begin position="166"/>
        <end position="189"/>
    </location>
</feature>
<reference evidence="5" key="1">
    <citation type="submission" date="2025-04" db="UniProtKB">
        <authorList>
            <consortium name="RefSeq"/>
        </authorList>
    </citation>
    <scope>IDENTIFICATION</scope>
    <source>
        <tissue evidence="5">Whole insect</tissue>
    </source>
</reference>
<dbReference type="RefSeq" id="XP_028138594.1">
    <property type="nucleotide sequence ID" value="XM_028282793.1"/>
</dbReference>
<feature type="transmembrane region" description="Helical" evidence="1">
    <location>
        <begin position="86"/>
        <end position="112"/>
    </location>
</feature>
<evidence type="ECO:0000313" key="4">
    <source>
        <dbReference type="Proteomes" id="UP001652700"/>
    </source>
</evidence>
<reference evidence="3" key="2">
    <citation type="submission" date="2025-05" db="UniProtKB">
        <authorList>
            <consortium name="EnsemblMetazoa"/>
        </authorList>
    </citation>
    <scope>IDENTIFICATION</scope>
</reference>
<keyword evidence="1" id="KW-1133">Transmembrane helix</keyword>
<evidence type="ECO:0000256" key="1">
    <source>
        <dbReference type="SAM" id="Phobius"/>
    </source>
</evidence>
<keyword evidence="1" id="KW-0812">Transmembrane</keyword>
<dbReference type="InterPro" id="IPR033331">
    <property type="entry name" value="TMEM127"/>
</dbReference>
<dbReference type="Proteomes" id="UP001652700">
    <property type="component" value="Unplaced"/>
</dbReference>
<keyword evidence="1" id="KW-0472">Membrane</keyword>
<dbReference type="GeneID" id="114332987"/>
<dbReference type="EnsemblMetazoa" id="XM_028282793.2">
    <property type="protein sequence ID" value="XP_028138594.1"/>
    <property type="gene ID" value="LOC114332987"/>
</dbReference>
<dbReference type="GO" id="GO:0008285">
    <property type="term" value="P:negative regulation of cell population proliferation"/>
    <property type="evidence" value="ECO:0007669"/>
    <property type="project" value="InterPro"/>
</dbReference>
<dbReference type="GO" id="GO:0032007">
    <property type="term" value="P:negative regulation of TOR signaling"/>
    <property type="evidence" value="ECO:0007669"/>
    <property type="project" value="InterPro"/>
</dbReference>
<feature type="domain" description="Transmembrane protein 127 transmembrane region" evidence="2">
    <location>
        <begin position="79"/>
        <end position="186"/>
    </location>
</feature>
<evidence type="ECO:0000313" key="3">
    <source>
        <dbReference type="EnsemblMetazoa" id="XP_028138594.1"/>
    </source>
</evidence>
<dbReference type="InParanoid" id="A0A6P7FQI1"/>
<feature type="transmembrane region" description="Helical" evidence="1">
    <location>
        <begin position="47"/>
        <end position="66"/>
    </location>
</feature>
<dbReference type="AlphaFoldDB" id="A0A6P7FQI1"/>
<dbReference type="PANTHER" id="PTHR28358:SF1">
    <property type="entry name" value="TRANSMEMBRANE PROTEIN 127"/>
    <property type="match status" value="1"/>
</dbReference>
<sequence>MSQRLINCITQWVHPKEDESNVISATFHMLTITLISMSLVDLTWFSITGAVCVPYLTLGQFFWFGFSADEDIDYSDYDCITSKIVNLMRITILLCFMTIIFALMGFFLEIIGPKHYVYKTLRKYAIMGTFTVIWIMVIIGVSYYTLVLLEMSLAKVYPKQQSSVSYGIGFYLIAASGAVTCCGIVYTVVLPFHTSRYLRDDDRCLLDAFDDGLDTFHHPVPPPPYCIPPPPYTP</sequence>
<accession>A0A6P7FQI1</accession>
<dbReference type="Gene3D" id="1.20.140.150">
    <property type="match status" value="1"/>
</dbReference>
<organism evidence="5">
    <name type="scientific">Diabrotica virgifera virgifera</name>
    <name type="common">western corn rootworm</name>
    <dbReference type="NCBI Taxonomy" id="50390"/>
    <lineage>
        <taxon>Eukaryota</taxon>
        <taxon>Metazoa</taxon>
        <taxon>Ecdysozoa</taxon>
        <taxon>Arthropoda</taxon>
        <taxon>Hexapoda</taxon>
        <taxon>Insecta</taxon>
        <taxon>Pterygota</taxon>
        <taxon>Neoptera</taxon>
        <taxon>Endopterygota</taxon>
        <taxon>Coleoptera</taxon>
        <taxon>Polyphaga</taxon>
        <taxon>Cucujiformia</taxon>
        <taxon>Chrysomeloidea</taxon>
        <taxon>Chrysomelidae</taxon>
        <taxon>Galerucinae</taxon>
        <taxon>Diabroticina</taxon>
        <taxon>Diabroticites</taxon>
        <taxon>Diabrotica</taxon>
    </lineage>
</organism>
<feature type="transmembrane region" description="Helical" evidence="1">
    <location>
        <begin position="124"/>
        <end position="146"/>
    </location>
</feature>
<dbReference type="PANTHER" id="PTHR28358">
    <property type="entry name" value="TRANSMEMBRANE PROTEIN 127"/>
    <property type="match status" value="1"/>
</dbReference>
<protein>
    <submittedName>
        <fullName evidence="5">Transmembrane protein 127-like</fullName>
    </submittedName>
</protein>
<evidence type="ECO:0000259" key="2">
    <source>
        <dbReference type="Pfam" id="PF20517"/>
    </source>
</evidence>
<dbReference type="InterPro" id="IPR046795">
    <property type="entry name" value="TMEM127_TM"/>
</dbReference>
<proteinExistence type="predicted"/>